<comment type="caution">
    <text evidence="1">The sequence shown here is derived from an EMBL/GenBank/DDBJ whole genome shotgun (WGS) entry which is preliminary data.</text>
</comment>
<evidence type="ECO:0000313" key="1">
    <source>
        <dbReference type="EMBL" id="TRX87932.1"/>
    </source>
</evidence>
<proteinExistence type="predicted"/>
<name>A0A553HIZ9_9PEZI</name>
<sequence length="133" mass="13797">MTALAGANGPVAPRERLEKGVGTRIAGAIDRDSAVYIQHGGAGGANHVILREILKYSNAIGLGWTGETDGIEPEKAGGRNAYIMASAVFLRFASQDSGTAARELASPRSERFASTASTIAEKPIPRSLGTSTL</sequence>
<keyword evidence="2" id="KW-1185">Reference proteome</keyword>
<dbReference type="AlphaFoldDB" id="A0A553HIZ9"/>
<accession>A0A553HIZ9</accession>
<gene>
    <name evidence="1" type="ORF">FHL15_011190</name>
</gene>
<dbReference type="EMBL" id="VFLP01000109">
    <property type="protein sequence ID" value="TRX87932.1"/>
    <property type="molecule type" value="Genomic_DNA"/>
</dbReference>
<reference evidence="2" key="1">
    <citation type="submission" date="2019-06" db="EMBL/GenBank/DDBJ databases">
        <title>Draft genome sequence of the griseofulvin-producing fungus Xylaria cubensis strain G536.</title>
        <authorList>
            <person name="Mead M.E."/>
            <person name="Raja H.A."/>
            <person name="Steenwyk J.L."/>
            <person name="Knowles S.L."/>
            <person name="Oberlies N.H."/>
            <person name="Rokas A."/>
        </authorList>
    </citation>
    <scope>NUCLEOTIDE SEQUENCE [LARGE SCALE GENOMIC DNA]</scope>
    <source>
        <strain evidence="2">G536</strain>
    </source>
</reference>
<dbReference type="Proteomes" id="UP000319160">
    <property type="component" value="Unassembled WGS sequence"/>
</dbReference>
<protein>
    <submittedName>
        <fullName evidence="1">Uncharacterized protein</fullName>
    </submittedName>
</protein>
<organism evidence="1 2">
    <name type="scientific">Xylaria flabelliformis</name>
    <dbReference type="NCBI Taxonomy" id="2512241"/>
    <lineage>
        <taxon>Eukaryota</taxon>
        <taxon>Fungi</taxon>
        <taxon>Dikarya</taxon>
        <taxon>Ascomycota</taxon>
        <taxon>Pezizomycotina</taxon>
        <taxon>Sordariomycetes</taxon>
        <taxon>Xylariomycetidae</taxon>
        <taxon>Xylariales</taxon>
        <taxon>Xylariaceae</taxon>
        <taxon>Xylaria</taxon>
    </lineage>
</organism>
<evidence type="ECO:0000313" key="2">
    <source>
        <dbReference type="Proteomes" id="UP000319160"/>
    </source>
</evidence>